<dbReference type="HOGENOM" id="CLU_1650506_0_0_4"/>
<protein>
    <submittedName>
        <fullName evidence="1">Uncharacterized protein</fullName>
    </submittedName>
</protein>
<dbReference type="eggNOG" id="ENOG50349QW">
    <property type="taxonomic scope" value="Bacteria"/>
</dbReference>
<dbReference type="KEGG" id="vap:Vapar_2297"/>
<dbReference type="AlphaFoldDB" id="C5CYG6"/>
<accession>C5CYG6</accession>
<reference evidence="1" key="1">
    <citation type="submission" date="2009-06" db="EMBL/GenBank/DDBJ databases">
        <title>Complete sequence of chromosome 1 of Variovorax paradoxus S110.</title>
        <authorList>
            <consortium name="US DOE Joint Genome Institute"/>
            <person name="Lucas S."/>
            <person name="Copeland A."/>
            <person name="Lapidus A."/>
            <person name="Glavina del Rio T."/>
            <person name="Tice H."/>
            <person name="Bruce D."/>
            <person name="Goodwin L."/>
            <person name="Pitluck S."/>
            <person name="Chertkov O."/>
            <person name="Brettin T."/>
            <person name="Detter J.C."/>
            <person name="Han C."/>
            <person name="Larimer F."/>
            <person name="Land M."/>
            <person name="Hauser L."/>
            <person name="Kyrpides N."/>
            <person name="Ovchinnikova G."/>
            <person name="Orwin P."/>
            <person name="Leadbetter J.R."/>
            <person name="Spain J.C."/>
            <person name="Han J.I."/>
        </authorList>
    </citation>
    <scope>NUCLEOTIDE SEQUENCE</scope>
    <source>
        <strain evidence="1">S110</strain>
    </source>
</reference>
<dbReference type="STRING" id="543728.Vapar_2297"/>
<dbReference type="OrthoDB" id="8757580at2"/>
<gene>
    <name evidence="1" type="ordered locus">Vapar_2297</name>
</gene>
<name>C5CYG6_VARPS</name>
<sequence length="161" mass="17924">MFLQLDQSGVPMKRVYLLSEELKADPDRIALAQALTLNAAKPRMGLKGTLGLFGSPEWWANIEQRKMPVRFLSGVIQRAYVVGQDESVVMNNEIELRLDDGSVQAEGIYVSNEDDVNLFRMGHLVEVAYALDELKRQPAADGGVNYSRVTLEMAVSLEPVK</sequence>
<proteinExistence type="predicted"/>
<dbReference type="EMBL" id="CP001635">
    <property type="protein sequence ID" value="ACS18925.1"/>
    <property type="molecule type" value="Genomic_DNA"/>
</dbReference>
<evidence type="ECO:0000313" key="1">
    <source>
        <dbReference type="EMBL" id="ACS18925.1"/>
    </source>
</evidence>
<organism evidence="1">
    <name type="scientific">Variovorax paradoxus (strain S110)</name>
    <dbReference type="NCBI Taxonomy" id="543728"/>
    <lineage>
        <taxon>Bacteria</taxon>
        <taxon>Pseudomonadati</taxon>
        <taxon>Pseudomonadota</taxon>
        <taxon>Betaproteobacteria</taxon>
        <taxon>Burkholderiales</taxon>
        <taxon>Comamonadaceae</taxon>
        <taxon>Variovorax</taxon>
    </lineage>
</organism>